<evidence type="ECO:0000256" key="2">
    <source>
        <dbReference type="ARBA" id="ARBA00005025"/>
    </source>
</evidence>
<dbReference type="VEuPathDB" id="FungiDB:SPPG_07635"/>
<dbReference type="GO" id="GO:0005948">
    <property type="term" value="C:acetolactate synthase complex"/>
    <property type="evidence" value="ECO:0007669"/>
    <property type="project" value="EnsemblFungi"/>
</dbReference>
<dbReference type="InterPro" id="IPR054480">
    <property type="entry name" value="AHAS_small-like_ACT"/>
</dbReference>
<comment type="pathway">
    <text evidence="2">Amino-acid biosynthesis; L-valine biosynthesis; L-valine from pyruvate: step 1/4.</text>
</comment>
<dbReference type="InParanoid" id="A0A0L0H9B2"/>
<evidence type="ECO:0000256" key="5">
    <source>
        <dbReference type="ARBA" id="ARBA00023304"/>
    </source>
</evidence>
<keyword evidence="9" id="KW-1185">Reference proteome</keyword>
<dbReference type="Proteomes" id="UP000053201">
    <property type="component" value="Unassembled WGS sequence"/>
</dbReference>
<name>A0A0L0H9B2_SPIPD</name>
<evidence type="ECO:0000256" key="4">
    <source>
        <dbReference type="ARBA" id="ARBA00022605"/>
    </source>
</evidence>
<dbReference type="CDD" id="cd04878">
    <property type="entry name" value="ACT_AHAS"/>
    <property type="match status" value="1"/>
</dbReference>
<dbReference type="UniPathway" id="UPA00047">
    <property type="reaction ID" value="UER00055"/>
</dbReference>
<sequence length="308" mass="33699">MLPINRALSRGLFTGLAFKACSSTDVALARACYSIRFQSTSTHLTDASNRIRRRRKKPAFLDRTPFPPSPEEAVNNILYNTPNATPAPVTRHVLNCLVSNEPGVLSHVSGILAGRGFNIESLVVAKTEVPDLSRMTIVLNGQKVVIEQAKKQLEDMVPVWAVLDYTHGRIVERELLLAKVSTVPHEHLSEFVEHEIEGQEVEEPESRTSFSPLLGTALQRQAITELARLFGARVVDVSLDGVILELSAKPDRVDAFLKLLKPYGIVEAARSGAMAMPRSPVDGVFEDEASLEVEDDSGKVDATMLPPG</sequence>
<dbReference type="GeneID" id="27690838"/>
<dbReference type="SUPFAM" id="SSF55021">
    <property type="entry name" value="ACT-like"/>
    <property type="match status" value="2"/>
</dbReference>
<dbReference type="Pfam" id="PF10369">
    <property type="entry name" value="ALS_ss_C"/>
    <property type="match status" value="1"/>
</dbReference>
<dbReference type="FunCoup" id="A0A0L0H9B2">
    <property type="interactions" value="104"/>
</dbReference>
<accession>A0A0L0H9B2</accession>
<dbReference type="Gene3D" id="3.30.70.260">
    <property type="match status" value="1"/>
</dbReference>
<dbReference type="PANTHER" id="PTHR31242">
    <property type="entry name" value="ACETOLACTATE SYNTHASE SMALL SUBUNIT, MITOCHONDRIAL"/>
    <property type="match status" value="1"/>
</dbReference>
<keyword evidence="5" id="KW-0100">Branched-chain amino acid biosynthesis</keyword>
<dbReference type="InterPro" id="IPR053050">
    <property type="entry name" value="ALS_regulatory_subunit"/>
</dbReference>
<dbReference type="InterPro" id="IPR045865">
    <property type="entry name" value="ACT-like_dom_sf"/>
</dbReference>
<dbReference type="OMA" id="CARSGMM"/>
<dbReference type="InterPro" id="IPR039557">
    <property type="entry name" value="AHAS_ACT"/>
</dbReference>
<dbReference type="EMBL" id="KQ257465">
    <property type="protein sequence ID" value="KNC97248.1"/>
    <property type="molecule type" value="Genomic_DNA"/>
</dbReference>
<evidence type="ECO:0000256" key="1">
    <source>
        <dbReference type="ARBA" id="ARBA00004974"/>
    </source>
</evidence>
<reference evidence="8 9" key="1">
    <citation type="submission" date="2009-08" db="EMBL/GenBank/DDBJ databases">
        <title>The Genome Sequence of Spizellomyces punctatus strain DAOM BR117.</title>
        <authorList>
            <consortium name="The Broad Institute Genome Sequencing Platform"/>
            <person name="Russ C."/>
            <person name="Cuomo C."/>
            <person name="Shea T."/>
            <person name="Young S.K."/>
            <person name="Zeng Q."/>
            <person name="Koehrsen M."/>
            <person name="Haas B."/>
            <person name="Borodovsky M."/>
            <person name="Guigo R."/>
            <person name="Alvarado L."/>
            <person name="Berlin A."/>
            <person name="Bochicchio J."/>
            <person name="Borenstein D."/>
            <person name="Chapman S."/>
            <person name="Chen Z."/>
            <person name="Engels R."/>
            <person name="Freedman E."/>
            <person name="Gellesch M."/>
            <person name="Goldberg J."/>
            <person name="Griggs A."/>
            <person name="Gujja S."/>
            <person name="Heiman D."/>
            <person name="Hepburn T."/>
            <person name="Howarth C."/>
            <person name="Jen D."/>
            <person name="Larson L."/>
            <person name="Lewis B."/>
            <person name="Mehta T."/>
            <person name="Park D."/>
            <person name="Pearson M."/>
            <person name="Roberts A."/>
            <person name="Saif S."/>
            <person name="Shenoy N."/>
            <person name="Sisk P."/>
            <person name="Stolte C."/>
            <person name="Sykes S."/>
            <person name="Thomson T."/>
            <person name="Walk T."/>
            <person name="White J."/>
            <person name="Yandava C."/>
            <person name="Burger G."/>
            <person name="Gray M.W."/>
            <person name="Holland P.W.H."/>
            <person name="King N."/>
            <person name="Lang F.B.F."/>
            <person name="Roger A.J."/>
            <person name="Ruiz-Trillo I."/>
            <person name="Lander E."/>
            <person name="Nusbaum C."/>
        </authorList>
    </citation>
    <scope>NUCLEOTIDE SEQUENCE [LARGE SCALE GENOMIC DNA]</scope>
    <source>
        <strain evidence="8 9">DAOM BR117</strain>
    </source>
</reference>
<evidence type="ECO:0000313" key="9">
    <source>
        <dbReference type="Proteomes" id="UP000053201"/>
    </source>
</evidence>
<dbReference type="GO" id="GO:0003984">
    <property type="term" value="F:acetolactate synthase activity"/>
    <property type="evidence" value="ECO:0007669"/>
    <property type="project" value="EnsemblFungi"/>
</dbReference>
<evidence type="ECO:0000313" key="8">
    <source>
        <dbReference type="EMBL" id="KNC97248.1"/>
    </source>
</evidence>
<dbReference type="PANTHER" id="PTHR31242:SF2">
    <property type="entry name" value="ACETOLACTATE SYNTHASE SMALL SUBUNIT, MITOCHONDRIAL"/>
    <property type="match status" value="1"/>
</dbReference>
<dbReference type="FunFam" id="3.30.70.260:FF:000001">
    <property type="entry name" value="Acetolactate synthase, small subunit"/>
    <property type="match status" value="1"/>
</dbReference>
<evidence type="ECO:0000256" key="6">
    <source>
        <dbReference type="SAM" id="MobiDB-lite"/>
    </source>
</evidence>
<dbReference type="InterPro" id="IPR019455">
    <property type="entry name" value="Acetolactate_synth_ssu_C"/>
</dbReference>
<feature type="domain" description="ACT" evidence="7">
    <location>
        <begin position="93"/>
        <end position="167"/>
    </location>
</feature>
<dbReference type="InterPro" id="IPR027271">
    <property type="entry name" value="Acetolactate_synth/TF_NikR_C"/>
</dbReference>
<dbReference type="GO" id="GO:0042645">
    <property type="term" value="C:mitochondrial nucleoid"/>
    <property type="evidence" value="ECO:0007669"/>
    <property type="project" value="EnsemblFungi"/>
</dbReference>
<evidence type="ECO:0000259" key="7">
    <source>
        <dbReference type="PROSITE" id="PS51671"/>
    </source>
</evidence>
<dbReference type="GO" id="GO:1990610">
    <property type="term" value="F:acetolactate synthase regulator activity"/>
    <property type="evidence" value="ECO:0007669"/>
    <property type="project" value="InterPro"/>
</dbReference>
<proteinExistence type="inferred from homology"/>
<dbReference type="eggNOG" id="KOG2663">
    <property type="taxonomic scope" value="Eukaryota"/>
</dbReference>
<dbReference type="AlphaFoldDB" id="A0A0L0H9B2"/>
<dbReference type="InterPro" id="IPR004789">
    <property type="entry name" value="Acetalactate_synth_ssu"/>
</dbReference>
<dbReference type="NCBIfam" id="TIGR00119">
    <property type="entry name" value="acolac_sm"/>
    <property type="match status" value="1"/>
</dbReference>
<dbReference type="Gene3D" id="3.30.70.1150">
    <property type="entry name" value="ACT-like. Chain A, domain 2"/>
    <property type="match status" value="1"/>
</dbReference>
<dbReference type="GO" id="GO:0009097">
    <property type="term" value="P:isoleucine biosynthetic process"/>
    <property type="evidence" value="ECO:0007669"/>
    <property type="project" value="UniProtKB-UniPathway"/>
</dbReference>
<evidence type="ECO:0000256" key="3">
    <source>
        <dbReference type="ARBA" id="ARBA00006341"/>
    </source>
</evidence>
<dbReference type="UniPathway" id="UPA00049">
    <property type="reaction ID" value="UER00059"/>
</dbReference>
<gene>
    <name evidence="8" type="ORF">SPPG_07635</name>
</gene>
<dbReference type="GO" id="GO:0009099">
    <property type="term" value="P:L-valine biosynthetic process"/>
    <property type="evidence" value="ECO:0007669"/>
    <property type="project" value="UniProtKB-UniPathway"/>
</dbReference>
<dbReference type="PROSITE" id="PS51671">
    <property type="entry name" value="ACT"/>
    <property type="match status" value="1"/>
</dbReference>
<feature type="region of interest" description="Disordered" evidence="6">
    <location>
        <begin position="289"/>
        <end position="308"/>
    </location>
</feature>
<keyword evidence="4" id="KW-0028">Amino-acid biosynthesis</keyword>
<dbReference type="RefSeq" id="XP_016605288.1">
    <property type="nucleotide sequence ID" value="XM_016755797.1"/>
</dbReference>
<dbReference type="STRING" id="645134.A0A0L0H9B2"/>
<dbReference type="InterPro" id="IPR002912">
    <property type="entry name" value="ACT_dom"/>
</dbReference>
<comment type="similarity">
    <text evidence="3">Belongs to the acetolactate synthase small subunit family.</text>
</comment>
<dbReference type="Pfam" id="PF22629">
    <property type="entry name" value="ACT_AHAS_ss"/>
    <property type="match status" value="1"/>
</dbReference>
<organism evidence="8 9">
    <name type="scientific">Spizellomyces punctatus (strain DAOM BR117)</name>
    <dbReference type="NCBI Taxonomy" id="645134"/>
    <lineage>
        <taxon>Eukaryota</taxon>
        <taxon>Fungi</taxon>
        <taxon>Fungi incertae sedis</taxon>
        <taxon>Chytridiomycota</taxon>
        <taxon>Chytridiomycota incertae sedis</taxon>
        <taxon>Chytridiomycetes</taxon>
        <taxon>Spizellomycetales</taxon>
        <taxon>Spizellomycetaceae</taxon>
        <taxon>Spizellomyces</taxon>
    </lineage>
</organism>
<comment type="pathway">
    <text evidence="1">Amino-acid biosynthesis; L-isoleucine biosynthesis; L-isoleucine from 2-oxobutanoate: step 1/4.</text>
</comment>
<dbReference type="OrthoDB" id="2013116at2759"/>
<protein>
    <submittedName>
        <fullName evidence="8">Acetolactate synthase, small subunit</fullName>
    </submittedName>
</protein>